<reference evidence="2 3" key="1">
    <citation type="submission" date="2011-10" db="EMBL/GenBank/DDBJ databases">
        <title>The Genome Sequence of Fusobacterium sp. 4_1_13.</title>
        <authorList>
            <consortium name="The Broad Institute Genome Sequencing Platform"/>
            <person name="Earl A."/>
            <person name="Ward D."/>
            <person name="Feldgarden M."/>
            <person name="Gevers D."/>
            <person name="Strauss J."/>
            <person name="Ambrose C."/>
            <person name="Allen-Vercoe E."/>
            <person name="Young S.K."/>
            <person name="Zeng Q."/>
            <person name="Gargeya S."/>
            <person name="Fitzgerald M."/>
            <person name="Haas B."/>
            <person name="Abouelleil A."/>
            <person name="Alvarado L."/>
            <person name="Arachchi H.M."/>
            <person name="Berlin A."/>
            <person name="Brown A."/>
            <person name="Chapman S.B."/>
            <person name="Chen Z."/>
            <person name="Dunbar C."/>
            <person name="Freedman E."/>
            <person name="Gearin G."/>
            <person name="Goldberg J."/>
            <person name="Griggs A."/>
            <person name="Gujja S."/>
            <person name="Heiman D."/>
            <person name="Howarth C."/>
            <person name="Larson L."/>
            <person name="Lui A."/>
            <person name="MacDonald P.J."/>
            <person name="Montmayeur A."/>
            <person name="Murphy C."/>
            <person name="Neiman D."/>
            <person name="Pearson M."/>
            <person name="Priest M."/>
            <person name="Roberts A."/>
            <person name="Saif S."/>
            <person name="Shea T."/>
            <person name="Shenoy N."/>
            <person name="Sisk P."/>
            <person name="Stolte C."/>
            <person name="Sykes S."/>
            <person name="Wortman J."/>
            <person name="Nusbaum C."/>
            <person name="Birren B."/>
        </authorList>
    </citation>
    <scope>NUCLEOTIDE SEQUENCE [LARGE SCALE GENOMIC DNA]</scope>
    <source>
        <strain evidence="2 3">4_1_13</strain>
    </source>
</reference>
<dbReference type="Gene3D" id="2.60.320.10">
    <property type="entry name" value="N-utilization substance G protein NusG, insert domain"/>
    <property type="match status" value="1"/>
</dbReference>
<evidence type="ECO:0000313" key="2">
    <source>
        <dbReference type="EMBL" id="EEO40238.1"/>
    </source>
</evidence>
<dbReference type="InterPro" id="IPR038690">
    <property type="entry name" value="NusG_2_sf"/>
</dbReference>
<protein>
    <submittedName>
        <fullName evidence="2">Uncharacterized protein</fullName>
    </submittedName>
</protein>
<comment type="caution">
    <text evidence="2">The sequence shown here is derived from an EMBL/GenBank/DDBJ whole genome shotgun (WGS) entry which is preliminary data.</text>
</comment>
<dbReference type="HOGENOM" id="CLU_130936_1_2_0"/>
<keyword evidence="1" id="KW-0472">Membrane</keyword>
<sequence length="130" mass="14682">MKKTKYFKIGDLVIYIFLIIFFSVLIFKIGSFKDVKGAKAEIWVDGELKYVYPLQKEEKNIFVETNLGGCNVQFKDNMVRVTTSNSPLKIAVKQGFIKSPGEVIIGIPDRLVVKVIGDSENDSDIDFVAR</sequence>
<keyword evidence="1" id="KW-1133">Transmembrane helix</keyword>
<evidence type="ECO:0000256" key="1">
    <source>
        <dbReference type="SAM" id="Phobius"/>
    </source>
</evidence>
<keyword evidence="1" id="KW-0812">Transmembrane</keyword>
<dbReference type="AlphaFoldDB" id="A0A0M1VUC7"/>
<gene>
    <name evidence="2" type="ORF">FSCG_00951</name>
</gene>
<dbReference type="Proteomes" id="UP000004925">
    <property type="component" value="Unassembled WGS sequence"/>
</dbReference>
<organism evidence="2 3">
    <name type="scientific">Fusobacterium vincentii 4_1_13</name>
    <dbReference type="NCBI Taxonomy" id="469606"/>
    <lineage>
        <taxon>Bacteria</taxon>
        <taxon>Fusobacteriati</taxon>
        <taxon>Fusobacteriota</taxon>
        <taxon>Fusobacteriia</taxon>
        <taxon>Fusobacteriales</taxon>
        <taxon>Fusobacteriaceae</taxon>
        <taxon>Fusobacterium</taxon>
    </lineage>
</organism>
<accession>A0A0M1VUC7</accession>
<name>A0A0M1VUC7_FUSVC</name>
<evidence type="ECO:0000313" key="3">
    <source>
        <dbReference type="Proteomes" id="UP000004925"/>
    </source>
</evidence>
<dbReference type="RefSeq" id="WP_008802951.1">
    <property type="nucleotide sequence ID" value="NZ_KQ235737.1"/>
</dbReference>
<dbReference type="EMBL" id="ACDE02000019">
    <property type="protein sequence ID" value="EEO40238.1"/>
    <property type="molecule type" value="Genomic_DNA"/>
</dbReference>
<dbReference type="Pfam" id="PF07009">
    <property type="entry name" value="NusG_II"/>
    <property type="match status" value="1"/>
</dbReference>
<feature type="transmembrane region" description="Helical" evidence="1">
    <location>
        <begin position="12"/>
        <end position="30"/>
    </location>
</feature>
<proteinExistence type="predicted"/>
<dbReference type="eggNOG" id="COG5341">
    <property type="taxonomic scope" value="Bacteria"/>
</dbReference>